<dbReference type="GO" id="GO:0042908">
    <property type="term" value="P:xenobiotic transport"/>
    <property type="evidence" value="ECO:0007669"/>
    <property type="project" value="UniProtKB-ARBA"/>
</dbReference>
<dbReference type="EMBL" id="VICG01000014">
    <property type="protein sequence ID" value="KAA8565110.1"/>
    <property type="molecule type" value="Genomic_DNA"/>
</dbReference>
<keyword evidence="10" id="KW-1185">Reference proteome</keyword>
<evidence type="ECO:0000256" key="6">
    <source>
        <dbReference type="SAM" id="MobiDB-lite"/>
    </source>
</evidence>
<evidence type="ECO:0000256" key="4">
    <source>
        <dbReference type="ARBA" id="ARBA00022989"/>
    </source>
</evidence>
<feature type="transmembrane region" description="Helical" evidence="7">
    <location>
        <begin position="285"/>
        <end position="306"/>
    </location>
</feature>
<dbReference type="PANTHER" id="PTHR23502">
    <property type="entry name" value="MAJOR FACILITATOR SUPERFAMILY"/>
    <property type="match status" value="1"/>
</dbReference>
<dbReference type="CDD" id="cd17323">
    <property type="entry name" value="MFS_Tpo1_MDR_like"/>
    <property type="match status" value="1"/>
</dbReference>
<dbReference type="InterPro" id="IPR020846">
    <property type="entry name" value="MFS_dom"/>
</dbReference>
<evidence type="ECO:0000256" key="5">
    <source>
        <dbReference type="ARBA" id="ARBA00023136"/>
    </source>
</evidence>
<dbReference type="PROSITE" id="PS00216">
    <property type="entry name" value="SUGAR_TRANSPORT_1"/>
    <property type="match status" value="1"/>
</dbReference>
<comment type="similarity">
    <text evidence="2">Belongs to the major facilitator superfamily.</text>
</comment>
<feature type="transmembrane region" description="Helical" evidence="7">
    <location>
        <begin position="594"/>
        <end position="617"/>
    </location>
</feature>
<feature type="domain" description="Major facilitator superfamily (MFS) profile" evidence="8">
    <location>
        <begin position="193"/>
        <end position="621"/>
    </location>
</feature>
<feature type="transmembrane region" description="Helical" evidence="7">
    <location>
        <begin position="566"/>
        <end position="588"/>
    </location>
</feature>
<feature type="transmembrane region" description="Helical" evidence="7">
    <location>
        <begin position="347"/>
        <end position="367"/>
    </location>
</feature>
<feature type="transmembrane region" description="Helical" evidence="7">
    <location>
        <begin position="454"/>
        <end position="478"/>
    </location>
</feature>
<keyword evidence="5 7" id="KW-0472">Membrane</keyword>
<feature type="transmembrane region" description="Helical" evidence="7">
    <location>
        <begin position="224"/>
        <end position="247"/>
    </location>
</feature>
<dbReference type="Pfam" id="PF07690">
    <property type="entry name" value="MFS_1"/>
    <property type="match status" value="1"/>
</dbReference>
<dbReference type="GO" id="GO:0005886">
    <property type="term" value="C:plasma membrane"/>
    <property type="evidence" value="ECO:0007669"/>
    <property type="project" value="TreeGrafter"/>
</dbReference>
<dbReference type="GO" id="GO:0140115">
    <property type="term" value="P:export across plasma membrane"/>
    <property type="evidence" value="ECO:0007669"/>
    <property type="project" value="UniProtKB-ARBA"/>
</dbReference>
<accession>A0A5M9J984</accession>
<comment type="subcellular location">
    <subcellularLocation>
        <location evidence="1">Membrane</location>
        <topology evidence="1">Multi-pass membrane protein</topology>
    </subcellularLocation>
</comment>
<feature type="region of interest" description="Disordered" evidence="6">
    <location>
        <begin position="152"/>
        <end position="174"/>
    </location>
</feature>
<feature type="transmembrane region" description="Helical" evidence="7">
    <location>
        <begin position="259"/>
        <end position="279"/>
    </location>
</feature>
<feature type="transmembrane region" description="Helical" evidence="7">
    <location>
        <begin position="499"/>
        <end position="520"/>
    </location>
</feature>
<dbReference type="InterPro" id="IPR036514">
    <property type="entry name" value="SGNH_hydro_sf"/>
</dbReference>
<dbReference type="FunFam" id="1.20.1250.20:FF:000082">
    <property type="entry name" value="MFS multidrug transporter, putative"/>
    <property type="match status" value="1"/>
</dbReference>
<gene>
    <name evidence="9" type="ORF">EYC84_010859</name>
</gene>
<dbReference type="SUPFAM" id="SSF103473">
    <property type="entry name" value="MFS general substrate transporter"/>
    <property type="match status" value="1"/>
</dbReference>
<dbReference type="InterPro" id="IPR005829">
    <property type="entry name" value="Sugar_transporter_CS"/>
</dbReference>
<evidence type="ECO:0000313" key="9">
    <source>
        <dbReference type="EMBL" id="KAA8565110.1"/>
    </source>
</evidence>
<comment type="caution">
    <text evidence="9">The sequence shown here is derived from an EMBL/GenBank/DDBJ whole genome shotgun (WGS) entry which is preliminary data.</text>
</comment>
<dbReference type="GO" id="GO:0000297">
    <property type="term" value="F:spermine transmembrane transporter activity"/>
    <property type="evidence" value="ECO:0007669"/>
    <property type="project" value="TreeGrafter"/>
</dbReference>
<sequence length="632" mass="69469">MNLPPRQRSPLNLIRPDGPRPNATMFNSYNNILNTTALKFAATHPGTKAMVFDTFSFLSSVLDNPASYGITNTTNYCPNYDAPDIDTNYAAYGCQPIPEYFWYNTGHITYHTHEILAKELADSSMTEAEKTPQASSSLDILEVALAPEMPATHAEEKDLERQGGTGTVPPLKWNGANDPDNPLNWSKRKKNLHVFTPALISFSATLGSSLIAPSLPFLSHTFHVSSTVAILPLSTYVLALALGPLLAAPLSESLGRKPVYLISVPLGCLFTLGCGFSQNMWSLCILRFFAGMAYSPALAIGAGSIADCFTAERRASPSAWYIMSPFLGPALGPVIGSFVTVRKSWRWTQWTLIFFSIFAFLPLLLTSETLHSRILKRRAKSLDQLLPPSPPLAAKIHLLLTVTLLRPIHMLFTEPIVAFLSLYVAFNFSVLFSFFAAFPFVFETVYSFDTEQSGLVFLAIGIGCFLAILTVLLCDRYLYQPLVERSHDKGNSGIVAPEYRLYPAMLGSFGLPVGLFWFAWSAREGVHWIVPVIGAVPFAWGNLSVFIASANYLIDTYQASTGASALAANGLLRYILGAVFPLFTLQMYENLGTSWATSLLAFIVVAMLPVPWVLWIWGKQIRSGSAYDTIKA</sequence>
<dbReference type="Proteomes" id="UP000322873">
    <property type="component" value="Unassembled WGS sequence"/>
</dbReference>
<feature type="transmembrane region" description="Helical" evidence="7">
    <location>
        <begin position="318"/>
        <end position="341"/>
    </location>
</feature>
<evidence type="ECO:0000259" key="8">
    <source>
        <dbReference type="PROSITE" id="PS50850"/>
    </source>
</evidence>
<protein>
    <recommendedName>
        <fullName evidence="8">Major facilitator superfamily (MFS) profile domain-containing protein</fullName>
    </recommendedName>
</protein>
<keyword evidence="3 7" id="KW-0812">Transmembrane</keyword>
<dbReference type="PROSITE" id="PS50850">
    <property type="entry name" value="MFS"/>
    <property type="match status" value="1"/>
</dbReference>
<dbReference type="GO" id="GO:0015606">
    <property type="term" value="F:spermidine transmembrane transporter activity"/>
    <property type="evidence" value="ECO:0007669"/>
    <property type="project" value="TreeGrafter"/>
</dbReference>
<keyword evidence="4 7" id="KW-1133">Transmembrane helix</keyword>
<dbReference type="VEuPathDB" id="FungiDB:MFRU_008g00860"/>
<evidence type="ECO:0000256" key="7">
    <source>
        <dbReference type="SAM" id="Phobius"/>
    </source>
</evidence>
<evidence type="ECO:0000256" key="2">
    <source>
        <dbReference type="ARBA" id="ARBA00008335"/>
    </source>
</evidence>
<proteinExistence type="inferred from homology"/>
<feature type="transmembrane region" description="Helical" evidence="7">
    <location>
        <begin position="416"/>
        <end position="442"/>
    </location>
</feature>
<dbReference type="AlphaFoldDB" id="A0A5M9J984"/>
<evidence type="ECO:0000313" key="10">
    <source>
        <dbReference type="Proteomes" id="UP000322873"/>
    </source>
</evidence>
<dbReference type="Gene3D" id="3.40.50.1110">
    <property type="entry name" value="SGNH hydrolase"/>
    <property type="match status" value="1"/>
</dbReference>
<dbReference type="InterPro" id="IPR036259">
    <property type="entry name" value="MFS_trans_sf"/>
</dbReference>
<feature type="transmembrane region" description="Helical" evidence="7">
    <location>
        <begin position="192"/>
        <end position="212"/>
    </location>
</feature>
<dbReference type="Gene3D" id="1.20.1250.20">
    <property type="entry name" value="MFS general substrate transporter like domains"/>
    <property type="match status" value="1"/>
</dbReference>
<dbReference type="VEuPathDB" id="FungiDB:MFRU_008g00850"/>
<evidence type="ECO:0000256" key="3">
    <source>
        <dbReference type="ARBA" id="ARBA00022692"/>
    </source>
</evidence>
<name>A0A5M9J984_MONFR</name>
<evidence type="ECO:0000256" key="1">
    <source>
        <dbReference type="ARBA" id="ARBA00004141"/>
    </source>
</evidence>
<dbReference type="InterPro" id="IPR011701">
    <property type="entry name" value="MFS"/>
</dbReference>
<reference evidence="9 10" key="1">
    <citation type="submission" date="2019-06" db="EMBL/GenBank/DDBJ databases">
        <title>Genome Sequence of the Brown Rot Fungal Pathogen Monilinia fructicola.</title>
        <authorList>
            <person name="De Miccolis Angelini R.M."/>
            <person name="Landi L."/>
            <person name="Abate D."/>
            <person name="Pollastro S."/>
            <person name="Romanazzi G."/>
            <person name="Faretra F."/>
        </authorList>
    </citation>
    <scope>NUCLEOTIDE SEQUENCE [LARGE SCALE GENOMIC DNA]</scope>
    <source>
        <strain evidence="9 10">Mfrc123</strain>
    </source>
</reference>
<feature type="transmembrane region" description="Helical" evidence="7">
    <location>
        <begin position="526"/>
        <end position="554"/>
    </location>
</feature>
<organism evidence="9 10">
    <name type="scientific">Monilinia fructicola</name>
    <name type="common">Brown rot fungus</name>
    <name type="synonym">Ciboria fructicola</name>
    <dbReference type="NCBI Taxonomy" id="38448"/>
    <lineage>
        <taxon>Eukaryota</taxon>
        <taxon>Fungi</taxon>
        <taxon>Dikarya</taxon>
        <taxon>Ascomycota</taxon>
        <taxon>Pezizomycotina</taxon>
        <taxon>Leotiomycetes</taxon>
        <taxon>Helotiales</taxon>
        <taxon>Sclerotiniaceae</taxon>
        <taxon>Monilinia</taxon>
    </lineage>
</organism>
<dbReference type="PANTHER" id="PTHR23502:SF38">
    <property type="entry name" value="POLYAMINE TRANSPORTER 4"/>
    <property type="match status" value="1"/>
</dbReference>